<dbReference type="Pfam" id="PF04867">
    <property type="entry name" value="DUF643"/>
    <property type="match status" value="1"/>
</dbReference>
<sequence length="159" mass="19248">MMHDNKVSDFYDNSDKKVKKELFKVYKTDQLTQKRKKQIYNIYEAVQDLETVKIFIKNILKNEYIIKERENAHGNRFDFSYKEGTLEDFLEKLGETKFYTFLLFVYGVICKIKQYPKQNQTFFMNIFVDILFTSMHSYNRGILTSNKFIERMEDCFKVV</sequence>
<comment type="caution">
    <text evidence="1">The sequence shown here is derived from an EMBL/GenBank/DDBJ whole genome shotgun (WGS) entry which is preliminary data.</text>
</comment>
<gene>
    <name evidence="1" type="ORF">HNP68_001327</name>
</gene>
<evidence type="ECO:0000313" key="1">
    <source>
        <dbReference type="EMBL" id="MBB6043703.1"/>
    </source>
</evidence>
<dbReference type="RefSeq" id="WP_420025830.1">
    <property type="nucleotide sequence ID" value="NZ_CP179659.1"/>
</dbReference>
<organism evidence="1 2">
    <name type="scientific">Borreliella yangtzensis</name>
    <dbReference type="NCBI Taxonomy" id="683292"/>
    <lineage>
        <taxon>Bacteria</taxon>
        <taxon>Pseudomonadati</taxon>
        <taxon>Spirochaetota</taxon>
        <taxon>Spirochaetia</taxon>
        <taxon>Spirochaetales</taxon>
        <taxon>Borreliaceae</taxon>
        <taxon>Borreliella</taxon>
    </lineage>
</organism>
<accession>A0ABR6PC36</accession>
<proteinExistence type="predicted"/>
<name>A0ABR6PC36_9SPIR</name>
<dbReference type="EMBL" id="JACHFG010000046">
    <property type="protein sequence ID" value="MBB6043703.1"/>
    <property type="molecule type" value="Genomic_DNA"/>
</dbReference>
<keyword evidence="2" id="KW-1185">Reference proteome</keyword>
<dbReference type="InterPro" id="IPR006951">
    <property type="entry name" value="DUF643"/>
</dbReference>
<reference evidence="1 2" key="1">
    <citation type="submission" date="2020-08" db="EMBL/GenBank/DDBJ databases">
        <title>Genomic Encyclopedia of Type Strains, Phase IV (KMG-IV): sequencing the most valuable type-strain genomes for metagenomic binning, comparative biology and taxonomic classification.</title>
        <authorList>
            <person name="Goeker M."/>
        </authorList>
    </citation>
    <scope>NUCLEOTIDE SEQUENCE [LARGE SCALE GENOMIC DNA]</scope>
    <source>
        <strain evidence="1 2">DSM 24625</strain>
    </source>
</reference>
<dbReference type="Proteomes" id="UP000555838">
    <property type="component" value="Unassembled WGS sequence"/>
</dbReference>
<evidence type="ECO:0000313" key="2">
    <source>
        <dbReference type="Proteomes" id="UP000555838"/>
    </source>
</evidence>
<protein>
    <submittedName>
        <fullName evidence="1">Na+/phosphate symporter</fullName>
    </submittedName>
</protein>